<protein>
    <submittedName>
        <fullName evidence="1">Uncharacterized protein</fullName>
    </submittedName>
</protein>
<sequence>MALSDITRRAGLALVLGLTATLGLGAMSAAADFPDRPSP</sequence>
<dbReference type="AlphaFoldDB" id="A0A7W6FJ41"/>
<evidence type="ECO:0000313" key="2">
    <source>
        <dbReference type="Proteomes" id="UP000545490"/>
    </source>
</evidence>
<evidence type="ECO:0000313" key="1">
    <source>
        <dbReference type="EMBL" id="MBB3915484.1"/>
    </source>
</evidence>
<dbReference type="Proteomes" id="UP000545490">
    <property type="component" value="Unassembled WGS sequence"/>
</dbReference>
<accession>A0A7W6FJ41</accession>
<name>A0A7W6FJ41_9HYPH</name>
<proteinExistence type="predicted"/>
<reference evidence="1 2" key="1">
    <citation type="submission" date="2020-08" db="EMBL/GenBank/DDBJ databases">
        <title>Genomic Encyclopedia of Type Strains, Phase IV (KMG-IV): sequencing the most valuable type-strain genomes for metagenomic binning, comparative biology and taxonomic classification.</title>
        <authorList>
            <person name="Goeker M."/>
        </authorList>
    </citation>
    <scope>NUCLEOTIDE SEQUENCE [LARGE SCALE GENOMIC DNA]</scope>
    <source>
        <strain evidence="1 2">DSM 19331</strain>
    </source>
</reference>
<organism evidence="1 2">
    <name type="scientific">Rhizobium fabae</name>
    <dbReference type="NCBI Taxonomy" id="573179"/>
    <lineage>
        <taxon>Bacteria</taxon>
        <taxon>Pseudomonadati</taxon>
        <taxon>Pseudomonadota</taxon>
        <taxon>Alphaproteobacteria</taxon>
        <taxon>Hyphomicrobiales</taxon>
        <taxon>Rhizobiaceae</taxon>
        <taxon>Rhizobium/Agrobacterium group</taxon>
        <taxon>Rhizobium</taxon>
    </lineage>
</organism>
<comment type="caution">
    <text evidence="1">The sequence shown here is derived from an EMBL/GenBank/DDBJ whole genome shotgun (WGS) entry which is preliminary data.</text>
</comment>
<gene>
    <name evidence="1" type="ORF">GGQ65_002774</name>
</gene>
<dbReference type="EMBL" id="JACIDG010000006">
    <property type="protein sequence ID" value="MBB3915484.1"/>
    <property type="molecule type" value="Genomic_DNA"/>
</dbReference>